<keyword evidence="2" id="KW-0040">ANK repeat</keyword>
<dbReference type="AlphaFoldDB" id="A0A6U2DN02"/>
<dbReference type="InterPro" id="IPR036770">
    <property type="entry name" value="Ankyrin_rpt-contain_sf"/>
</dbReference>
<name>A0A6U2DN02_9STRA</name>
<dbReference type="GO" id="GO:0005737">
    <property type="term" value="C:cytoplasm"/>
    <property type="evidence" value="ECO:0007669"/>
    <property type="project" value="TreeGrafter"/>
</dbReference>
<evidence type="ECO:0000256" key="3">
    <source>
        <dbReference type="SAM" id="MobiDB-lite"/>
    </source>
</evidence>
<dbReference type="SUPFAM" id="SSF48403">
    <property type="entry name" value="Ankyrin repeat"/>
    <property type="match status" value="1"/>
</dbReference>
<dbReference type="PANTHER" id="PTHR24153">
    <property type="entry name" value="ESPIN"/>
    <property type="match status" value="1"/>
</dbReference>
<dbReference type="Pfam" id="PF12796">
    <property type="entry name" value="Ank_2"/>
    <property type="match status" value="1"/>
</dbReference>
<dbReference type="Gene3D" id="1.25.40.20">
    <property type="entry name" value="Ankyrin repeat-containing domain"/>
    <property type="match status" value="1"/>
</dbReference>
<dbReference type="EMBL" id="HBED01023061">
    <property type="protein sequence ID" value="CAD8312692.1"/>
    <property type="molecule type" value="Transcribed_RNA"/>
</dbReference>
<protein>
    <submittedName>
        <fullName evidence="4">Uncharacterized protein</fullName>
    </submittedName>
</protein>
<gene>
    <name evidence="4" type="ORF">TDUB1175_LOCUS11481</name>
    <name evidence="5" type="ORF">TDUB1175_LOCUS11482</name>
</gene>
<sequence length="249" mass="28163">MIPLVSIYDEPICGEEEVLVDEYCQVTKAIEGRRWEQFLQLMASGHVSVEDCDTDLLHTLCAHRPPNHIVERILKKNPSLVSSRDCEMRTPLHVAIECGASSGVIRRLLSVDPTAAELKDSEGRTPLILACGEMGREEYESKEHEKLRVHRLTKAIRLMAQIAPQSSIIEDDDEMTALEHAISCDAPIEIVKELQKVTARSMMQVDRRRRRHTMDVASPVSYESTSDSSNDESAFFSERRQSRRSAMSL</sequence>
<evidence type="ECO:0000313" key="5">
    <source>
        <dbReference type="EMBL" id="CAD8312693.1"/>
    </source>
</evidence>
<proteinExistence type="predicted"/>
<evidence type="ECO:0000256" key="1">
    <source>
        <dbReference type="ARBA" id="ARBA00022737"/>
    </source>
</evidence>
<accession>A0A6U2DN02</accession>
<reference evidence="4" key="1">
    <citation type="submission" date="2021-01" db="EMBL/GenBank/DDBJ databases">
        <authorList>
            <person name="Corre E."/>
            <person name="Pelletier E."/>
            <person name="Niang G."/>
            <person name="Scheremetjew M."/>
            <person name="Finn R."/>
            <person name="Kale V."/>
            <person name="Holt S."/>
            <person name="Cochrane G."/>
            <person name="Meng A."/>
            <person name="Brown T."/>
            <person name="Cohen L."/>
        </authorList>
    </citation>
    <scope>NUCLEOTIDE SEQUENCE</scope>
    <source>
        <strain evidence="4">CCMP147</strain>
    </source>
</reference>
<dbReference type="GO" id="GO:0051015">
    <property type="term" value="F:actin filament binding"/>
    <property type="evidence" value="ECO:0007669"/>
    <property type="project" value="TreeGrafter"/>
</dbReference>
<feature type="region of interest" description="Disordered" evidence="3">
    <location>
        <begin position="202"/>
        <end position="249"/>
    </location>
</feature>
<dbReference type="InterPro" id="IPR002110">
    <property type="entry name" value="Ankyrin_rpt"/>
</dbReference>
<evidence type="ECO:0000313" key="4">
    <source>
        <dbReference type="EMBL" id="CAD8312692.1"/>
    </source>
</evidence>
<evidence type="ECO:0000256" key="2">
    <source>
        <dbReference type="ARBA" id="ARBA00023043"/>
    </source>
</evidence>
<dbReference type="InterPro" id="IPR052420">
    <property type="entry name" value="Espin/Espin-like"/>
</dbReference>
<keyword evidence="1" id="KW-0677">Repeat</keyword>
<feature type="compositionally biased region" description="Polar residues" evidence="3">
    <location>
        <begin position="221"/>
        <end position="232"/>
    </location>
</feature>
<dbReference type="EMBL" id="HBED01023062">
    <property type="protein sequence ID" value="CAD8312693.1"/>
    <property type="molecule type" value="Transcribed_RNA"/>
</dbReference>
<dbReference type="PANTHER" id="PTHR24153:SF8">
    <property type="entry name" value="FORKED, ISOFORM F"/>
    <property type="match status" value="1"/>
</dbReference>
<dbReference type="GO" id="GO:0051017">
    <property type="term" value="P:actin filament bundle assembly"/>
    <property type="evidence" value="ECO:0007669"/>
    <property type="project" value="TreeGrafter"/>
</dbReference>
<organism evidence="4">
    <name type="scientific">Pseudictyota dubia</name>
    <dbReference type="NCBI Taxonomy" id="2749911"/>
    <lineage>
        <taxon>Eukaryota</taxon>
        <taxon>Sar</taxon>
        <taxon>Stramenopiles</taxon>
        <taxon>Ochrophyta</taxon>
        <taxon>Bacillariophyta</taxon>
        <taxon>Mediophyceae</taxon>
        <taxon>Biddulphiophycidae</taxon>
        <taxon>Eupodiscales</taxon>
        <taxon>Odontellaceae</taxon>
        <taxon>Pseudictyota</taxon>
    </lineage>
</organism>